<accession>A0A5B6XAS5</accession>
<evidence type="ECO:0000313" key="7">
    <source>
        <dbReference type="Proteomes" id="UP000325315"/>
    </source>
</evidence>
<dbReference type="InterPro" id="IPR000109">
    <property type="entry name" value="POT_fam"/>
</dbReference>
<evidence type="ECO:0000256" key="1">
    <source>
        <dbReference type="ARBA" id="ARBA00004141"/>
    </source>
</evidence>
<gene>
    <name evidence="6" type="ORF">EPI10_033524</name>
</gene>
<dbReference type="GO" id="GO:0022857">
    <property type="term" value="F:transmembrane transporter activity"/>
    <property type="evidence" value="ECO:0007669"/>
    <property type="project" value="InterPro"/>
</dbReference>
<sequence length="174" mass="19127">MKGKPVCLSFKQRMETGLLRSCAAMVSLTVVEYIRQEIATQEGLSDKPQAMVHISALWILPYAIMSGWASDFNGIGQTEFFYSETPKTMSSVAANLQMLGASAGSLVVSSITSTVDNVTKTRGESWISSNINKGHYDYHSWVLDGLSILNFIHSLACSKAYGPCQEDHETIDDY</sequence>
<dbReference type="Pfam" id="PF00854">
    <property type="entry name" value="PTR2"/>
    <property type="match status" value="1"/>
</dbReference>
<evidence type="ECO:0000256" key="2">
    <source>
        <dbReference type="ARBA" id="ARBA00005982"/>
    </source>
</evidence>
<name>A0A5B6XAS5_9ROSI</name>
<keyword evidence="4" id="KW-1133">Transmembrane helix</keyword>
<dbReference type="Gene3D" id="1.20.1250.20">
    <property type="entry name" value="MFS general substrate transporter like domains"/>
    <property type="match status" value="1"/>
</dbReference>
<keyword evidence="5" id="KW-0472">Membrane</keyword>
<organism evidence="6 7">
    <name type="scientific">Gossypium australe</name>
    <dbReference type="NCBI Taxonomy" id="47621"/>
    <lineage>
        <taxon>Eukaryota</taxon>
        <taxon>Viridiplantae</taxon>
        <taxon>Streptophyta</taxon>
        <taxon>Embryophyta</taxon>
        <taxon>Tracheophyta</taxon>
        <taxon>Spermatophyta</taxon>
        <taxon>Magnoliopsida</taxon>
        <taxon>eudicotyledons</taxon>
        <taxon>Gunneridae</taxon>
        <taxon>Pentapetalae</taxon>
        <taxon>rosids</taxon>
        <taxon>malvids</taxon>
        <taxon>Malvales</taxon>
        <taxon>Malvaceae</taxon>
        <taxon>Malvoideae</taxon>
        <taxon>Gossypium</taxon>
    </lineage>
</organism>
<reference evidence="7" key="1">
    <citation type="journal article" date="2019" name="Plant Biotechnol. J.">
        <title>Genome sequencing of the Australian wild diploid species Gossypium australe highlights disease resistance and delayed gland morphogenesis.</title>
        <authorList>
            <person name="Cai Y."/>
            <person name="Cai X."/>
            <person name="Wang Q."/>
            <person name="Wang P."/>
            <person name="Zhang Y."/>
            <person name="Cai C."/>
            <person name="Xu Y."/>
            <person name="Wang K."/>
            <person name="Zhou Z."/>
            <person name="Wang C."/>
            <person name="Geng S."/>
            <person name="Li B."/>
            <person name="Dong Q."/>
            <person name="Hou Y."/>
            <person name="Wang H."/>
            <person name="Ai P."/>
            <person name="Liu Z."/>
            <person name="Yi F."/>
            <person name="Sun M."/>
            <person name="An G."/>
            <person name="Cheng J."/>
            <person name="Zhang Y."/>
            <person name="Shi Q."/>
            <person name="Xie Y."/>
            <person name="Shi X."/>
            <person name="Chang Y."/>
            <person name="Huang F."/>
            <person name="Chen Y."/>
            <person name="Hong S."/>
            <person name="Mi L."/>
            <person name="Sun Q."/>
            <person name="Zhang L."/>
            <person name="Zhou B."/>
            <person name="Peng R."/>
            <person name="Zhang X."/>
            <person name="Liu F."/>
        </authorList>
    </citation>
    <scope>NUCLEOTIDE SEQUENCE [LARGE SCALE GENOMIC DNA]</scope>
    <source>
        <strain evidence="7">cv. PA1801</strain>
    </source>
</reference>
<keyword evidence="3" id="KW-0812">Transmembrane</keyword>
<dbReference type="Proteomes" id="UP000325315">
    <property type="component" value="Unassembled WGS sequence"/>
</dbReference>
<comment type="subcellular location">
    <subcellularLocation>
        <location evidence="1">Membrane</location>
        <topology evidence="1">Multi-pass membrane protein</topology>
    </subcellularLocation>
</comment>
<dbReference type="PANTHER" id="PTHR11654">
    <property type="entry name" value="OLIGOPEPTIDE TRANSPORTER-RELATED"/>
    <property type="match status" value="1"/>
</dbReference>
<evidence type="ECO:0000256" key="3">
    <source>
        <dbReference type="ARBA" id="ARBA00022692"/>
    </source>
</evidence>
<dbReference type="InterPro" id="IPR036259">
    <property type="entry name" value="MFS_trans_sf"/>
</dbReference>
<proteinExistence type="inferred from homology"/>
<comment type="caution">
    <text evidence="6">The sequence shown here is derived from an EMBL/GenBank/DDBJ whole genome shotgun (WGS) entry which is preliminary data.</text>
</comment>
<dbReference type="GO" id="GO:0016020">
    <property type="term" value="C:membrane"/>
    <property type="evidence" value="ECO:0007669"/>
    <property type="project" value="UniProtKB-SubCell"/>
</dbReference>
<keyword evidence="7" id="KW-1185">Reference proteome</keyword>
<protein>
    <submittedName>
        <fullName evidence="6">Protein NRT1/PTR FAMILY 1.2</fullName>
    </submittedName>
</protein>
<dbReference type="OrthoDB" id="976917at2759"/>
<evidence type="ECO:0000313" key="6">
    <source>
        <dbReference type="EMBL" id="KAA3489985.1"/>
    </source>
</evidence>
<comment type="similarity">
    <text evidence="2">Belongs to the major facilitator superfamily. Proton-dependent oligopeptide transporter (POT/PTR) (TC 2.A.17) family.</text>
</comment>
<evidence type="ECO:0000256" key="5">
    <source>
        <dbReference type="ARBA" id="ARBA00023136"/>
    </source>
</evidence>
<dbReference type="AlphaFoldDB" id="A0A5B6XAS5"/>
<evidence type="ECO:0000256" key="4">
    <source>
        <dbReference type="ARBA" id="ARBA00022989"/>
    </source>
</evidence>
<dbReference type="EMBL" id="SMMG02000001">
    <property type="protein sequence ID" value="KAA3489985.1"/>
    <property type="molecule type" value="Genomic_DNA"/>
</dbReference>